<evidence type="ECO:0000313" key="5">
    <source>
        <dbReference type="Proteomes" id="UP000745764"/>
    </source>
</evidence>
<feature type="region of interest" description="Disordered" evidence="2">
    <location>
        <begin position="274"/>
        <end position="511"/>
    </location>
</feature>
<keyword evidence="3" id="KW-0472">Membrane</keyword>
<dbReference type="InterPro" id="IPR050645">
    <property type="entry name" value="Histidine_acid_phosphatase"/>
</dbReference>
<evidence type="ECO:0000313" key="4">
    <source>
        <dbReference type="EMBL" id="CAD0110170.1"/>
    </source>
</evidence>
<reference evidence="4" key="1">
    <citation type="submission" date="2020-06" db="EMBL/GenBank/DDBJ databases">
        <authorList>
            <person name="Onetto C."/>
        </authorList>
    </citation>
    <scope>NUCLEOTIDE SEQUENCE</scope>
</reference>
<dbReference type="Pfam" id="PF00328">
    <property type="entry name" value="His_Phos_2"/>
    <property type="match status" value="1"/>
</dbReference>
<accession>A0A9N8KE82</accession>
<feature type="transmembrane region" description="Helical" evidence="3">
    <location>
        <begin position="933"/>
        <end position="957"/>
    </location>
</feature>
<keyword evidence="5" id="KW-1185">Reference proteome</keyword>
<feature type="compositionally biased region" description="Basic and acidic residues" evidence="2">
    <location>
        <begin position="222"/>
        <end position="234"/>
    </location>
</feature>
<dbReference type="PANTHER" id="PTHR11567:SF142">
    <property type="entry name" value="PHOSPHOGLYCERATE MUTASE-LIKE PROTEIN"/>
    <property type="match status" value="1"/>
</dbReference>
<evidence type="ECO:0000256" key="3">
    <source>
        <dbReference type="SAM" id="Phobius"/>
    </source>
</evidence>
<evidence type="ECO:0000256" key="2">
    <source>
        <dbReference type="SAM" id="MobiDB-lite"/>
    </source>
</evidence>
<feature type="compositionally biased region" description="Polar residues" evidence="2">
    <location>
        <begin position="134"/>
        <end position="146"/>
    </location>
</feature>
<dbReference type="InterPro" id="IPR013783">
    <property type="entry name" value="Ig-like_fold"/>
</dbReference>
<protein>
    <submittedName>
        <fullName evidence="4">Uncharacterized protein</fullName>
    </submittedName>
</protein>
<dbReference type="CDD" id="cd02859">
    <property type="entry name" value="E_set_AMPKbeta_like_N"/>
    <property type="match status" value="1"/>
</dbReference>
<comment type="caution">
    <text evidence="4">The sequence shown here is derived from an EMBL/GenBank/DDBJ whole genome shotgun (WGS) entry which is preliminary data.</text>
</comment>
<feature type="compositionally biased region" description="Basic and acidic residues" evidence="2">
    <location>
        <begin position="373"/>
        <end position="387"/>
    </location>
</feature>
<feature type="compositionally biased region" description="Acidic residues" evidence="2">
    <location>
        <begin position="388"/>
        <end position="399"/>
    </location>
</feature>
<gene>
    <name evidence="4" type="ORF">AWRI4620_LOCUS4425</name>
</gene>
<keyword evidence="3" id="KW-1133">Transmembrane helix</keyword>
<keyword evidence="3" id="KW-0812">Transmembrane</keyword>
<feature type="compositionally biased region" description="Basic and acidic residues" evidence="2">
    <location>
        <begin position="454"/>
        <end position="471"/>
    </location>
</feature>
<feature type="region of interest" description="Disordered" evidence="2">
    <location>
        <begin position="134"/>
        <end position="251"/>
    </location>
</feature>
<dbReference type="InterPro" id="IPR000560">
    <property type="entry name" value="His_Pase_clade-2"/>
</dbReference>
<sequence length="984" mass="105547">MASTASTASNKPSTNNLQAPVFVDKPGRLSPRPSFTSSRPSWIGPQDTARSTAPASSTMAEKQQILYSHPGLQPPVFIAGSMCEPQWEPIEMKQKEKEDGELEFEHEFEADPGEYQYKFRLGPGDWWVLDETKPTATEVSEPQAAQTAEEKDMPVSIQVTDAHDKHDELVGDLNDDDDIPESEKNLFRHETVQIPNGTGESDKEDEEEDIEDDDDEVEEPPLLEHERSFQRVDSQHGTPFKTANFDLNDTTESPIEFDDFAVDEYDAPPLFRHETGVASDLDPDEAPLFAHESMSPVISATSFSPSARKQRKPDLEDVNDPSLEPFPVDEAGIQARLQRVATRRREDEVVFEGTPPSPSLAQTKSFSPQARPDLIHNESSDLSHLDAIDETEEADEADDTPAVKPAEKKDSVVQPVPINIKVQDVSEIDSNPSFVDVPDVSNRGPPTPPMTPTEHARAKAAPHDGAADSKEMPAPVGSPRSRKDNVTDHIANRPLPSEAPKTAKPSKQADTEQSLASKACIWFIGLCGGKTRAAHGDRTPKALAPANLTDLGYAQVYNSGDYYRSRYIDSEADHRILGINSDIVKQSQIAASAPSDTVLQNSATGFLQGLYPPVGNALGTQTLRNGSNVTSPLNGYQLIPLALTTSGSGSEDNGWLQSASGCANAVSSSNEYFSSSQYTSLLASTQDFYNNLTPVINGTFSSSQISFKNAYTIYDLVHVAEIHNATINSSDVLTSDVLYQLQSLADVHEWGLAYNSSNDMRAIAGKVLAAEIVSFLNGTIAGQGKSKFGVQFGAYATFSSFFGLADLPVTNPDFYGMTDYASSMTFELVTNASTSPFPAASDISVRFLFHNGTTNSSSPPVAYPLFGTGNELTPWNDFVTSMDKFSIGNTQAWCTACGNSTGTCAAYAPASSSGSNSSSIQNKAKSGNGLSPAVNGVIGAMVTLAVVLGLEALVLLVGGLKVVSKKSLAAGAVTAETVSGGKAA</sequence>
<name>A0A9N8KE82_9PEZI</name>
<comment type="similarity">
    <text evidence="1">Belongs to the histidine acid phosphatase family.</text>
</comment>
<dbReference type="GO" id="GO:0016791">
    <property type="term" value="F:phosphatase activity"/>
    <property type="evidence" value="ECO:0007669"/>
    <property type="project" value="TreeGrafter"/>
</dbReference>
<dbReference type="AlphaFoldDB" id="A0A9N8KE82"/>
<dbReference type="EMBL" id="CAINUL010000005">
    <property type="protein sequence ID" value="CAD0110170.1"/>
    <property type="molecule type" value="Genomic_DNA"/>
</dbReference>
<feature type="compositionally biased region" description="Acidic residues" evidence="2">
    <location>
        <begin position="202"/>
        <end position="221"/>
    </location>
</feature>
<feature type="compositionally biased region" description="Polar residues" evidence="2">
    <location>
        <begin position="48"/>
        <end position="61"/>
    </location>
</feature>
<dbReference type="Gene3D" id="3.40.50.1240">
    <property type="entry name" value="Phosphoglycerate mutase-like"/>
    <property type="match status" value="1"/>
</dbReference>
<feature type="region of interest" description="Disordered" evidence="2">
    <location>
        <begin position="1"/>
        <end position="62"/>
    </location>
</feature>
<feature type="compositionally biased region" description="Low complexity" evidence="2">
    <location>
        <begin position="28"/>
        <end position="41"/>
    </location>
</feature>
<proteinExistence type="inferred from homology"/>
<dbReference type="SUPFAM" id="SSF53254">
    <property type="entry name" value="Phosphoglycerate mutase-like"/>
    <property type="match status" value="1"/>
</dbReference>
<organism evidence="4 5">
    <name type="scientific">Aureobasidium uvarum</name>
    <dbReference type="NCBI Taxonomy" id="2773716"/>
    <lineage>
        <taxon>Eukaryota</taxon>
        <taxon>Fungi</taxon>
        <taxon>Dikarya</taxon>
        <taxon>Ascomycota</taxon>
        <taxon>Pezizomycotina</taxon>
        <taxon>Dothideomycetes</taxon>
        <taxon>Dothideomycetidae</taxon>
        <taxon>Dothideales</taxon>
        <taxon>Saccotheciaceae</taxon>
        <taxon>Aureobasidium</taxon>
    </lineage>
</organism>
<dbReference type="Proteomes" id="UP000745764">
    <property type="component" value="Unassembled WGS sequence"/>
</dbReference>
<dbReference type="OrthoDB" id="258392at2759"/>
<feature type="compositionally biased region" description="Basic and acidic residues" evidence="2">
    <location>
        <begin position="481"/>
        <end position="491"/>
    </location>
</feature>
<dbReference type="Gene3D" id="2.60.40.10">
    <property type="entry name" value="Immunoglobulins"/>
    <property type="match status" value="1"/>
</dbReference>
<dbReference type="PANTHER" id="PTHR11567">
    <property type="entry name" value="ACID PHOSPHATASE-RELATED"/>
    <property type="match status" value="1"/>
</dbReference>
<feature type="compositionally biased region" description="Polar residues" evidence="2">
    <location>
        <begin position="296"/>
        <end position="307"/>
    </location>
</feature>
<dbReference type="InterPro" id="IPR029033">
    <property type="entry name" value="His_PPase_superfam"/>
</dbReference>
<feature type="compositionally biased region" description="Basic and acidic residues" evidence="2">
    <location>
        <begin position="181"/>
        <end position="191"/>
    </location>
</feature>
<feature type="compositionally biased region" description="Polar residues" evidence="2">
    <location>
        <begin position="1"/>
        <end position="18"/>
    </location>
</feature>
<feature type="compositionally biased region" description="Polar residues" evidence="2">
    <location>
        <begin position="359"/>
        <end position="368"/>
    </location>
</feature>
<evidence type="ECO:0000256" key="1">
    <source>
        <dbReference type="ARBA" id="ARBA00005375"/>
    </source>
</evidence>